<proteinExistence type="predicted"/>
<evidence type="ECO:0000259" key="1">
    <source>
        <dbReference type="PROSITE" id="PS51186"/>
    </source>
</evidence>
<dbReference type="eggNOG" id="ENOG502SPBG">
    <property type="taxonomic scope" value="Eukaryota"/>
</dbReference>
<dbReference type="CDD" id="cd04301">
    <property type="entry name" value="NAT_SF"/>
    <property type="match status" value="1"/>
</dbReference>
<evidence type="ECO:0000313" key="2">
    <source>
        <dbReference type="EMBL" id="OOO09013.1"/>
    </source>
</evidence>
<comment type="caution">
    <text evidence="2">The sequence shown here is derived from an EMBL/GenBank/DDBJ whole genome shotgun (WGS) entry which is preliminary data.</text>
</comment>
<dbReference type="PANTHER" id="PTHR42791">
    <property type="entry name" value="GNAT FAMILY ACETYLTRANSFERASE"/>
    <property type="match status" value="1"/>
</dbReference>
<reference evidence="2 3" key="1">
    <citation type="submission" date="2016-10" db="EMBL/GenBank/DDBJ databases">
        <title>Genome sequencing of Aspergillus oryzae BCC7051.</title>
        <authorList>
            <person name="Thammarongtham C."/>
            <person name="Vorapreeda T."/>
            <person name="Nookaew I."/>
            <person name="Srisuk T."/>
            <person name="Land M."/>
            <person name="Jeennor S."/>
            <person name="Laoteng K."/>
        </authorList>
    </citation>
    <scope>NUCLEOTIDE SEQUENCE [LARGE SCALE GENOMIC DNA]</scope>
    <source>
        <strain evidence="2 3">BCC7051</strain>
    </source>
</reference>
<feature type="domain" description="N-acetyltransferase" evidence="1">
    <location>
        <begin position="82"/>
        <end position="212"/>
    </location>
</feature>
<dbReference type="Gene3D" id="3.40.630.30">
    <property type="match status" value="1"/>
</dbReference>
<dbReference type="VEuPathDB" id="FungiDB:AO090038000505"/>
<dbReference type="InterPro" id="IPR016181">
    <property type="entry name" value="Acyl_CoA_acyltransferase"/>
</dbReference>
<dbReference type="GO" id="GO:0016747">
    <property type="term" value="F:acyltransferase activity, transferring groups other than amino-acyl groups"/>
    <property type="evidence" value="ECO:0007669"/>
    <property type="project" value="InterPro"/>
</dbReference>
<dbReference type="InterPro" id="IPR000182">
    <property type="entry name" value="GNAT_dom"/>
</dbReference>
<gene>
    <name evidence="2" type="ORF">OAory_01103090</name>
</gene>
<name>A0A1S9DIV6_ASPOZ</name>
<dbReference type="InterPro" id="IPR052523">
    <property type="entry name" value="Trichothecene_AcTrans"/>
</dbReference>
<dbReference type="PROSITE" id="PS51186">
    <property type="entry name" value="GNAT"/>
    <property type="match status" value="1"/>
</dbReference>
<evidence type="ECO:0000313" key="3">
    <source>
        <dbReference type="Proteomes" id="UP000190312"/>
    </source>
</evidence>
<sequence length="215" mass="24311">MTTWKIEPCFVGDAAALARNNMAAFWEDPNWVILWPKDMTQEFIIEQSAKHPITGAVVGYARWILPPGHCIAEDGSPKWVEAQVPDVSEDEKKQYQELAESAWWSPREDMNSLDDKNHVVMDRIQAEKPYIKLDYLAVHPENKGKGIGTALVASGIKYAEKVGVPIFTMAFKAGRGIYARLGFQEVDKVIQDDSMYGGPGEYAAYFMIYYVQRKV</sequence>
<dbReference type="OrthoDB" id="61113at2759"/>
<dbReference type="PANTHER" id="PTHR42791:SF2">
    <property type="entry name" value="N-ACETYLTRANSFERASE DOMAIN-CONTAINING PROTEIN"/>
    <property type="match status" value="1"/>
</dbReference>
<accession>A0A1S9DIV6</accession>
<protein>
    <submittedName>
        <fullName evidence="2">GCN5-related N-acetyltransferase</fullName>
    </submittedName>
</protein>
<dbReference type="Proteomes" id="UP000190312">
    <property type="component" value="Unassembled WGS sequence"/>
</dbReference>
<dbReference type="AlphaFoldDB" id="A0A1S9DIV6"/>
<keyword evidence="2" id="KW-0808">Transferase</keyword>
<dbReference type="Pfam" id="PF13508">
    <property type="entry name" value="Acetyltransf_7"/>
    <property type="match status" value="1"/>
</dbReference>
<dbReference type="SUPFAM" id="SSF55729">
    <property type="entry name" value="Acyl-CoA N-acyltransferases (Nat)"/>
    <property type="match status" value="1"/>
</dbReference>
<organism evidence="2 3">
    <name type="scientific">Aspergillus oryzae</name>
    <name type="common">Yellow koji mold</name>
    <dbReference type="NCBI Taxonomy" id="5062"/>
    <lineage>
        <taxon>Eukaryota</taxon>
        <taxon>Fungi</taxon>
        <taxon>Dikarya</taxon>
        <taxon>Ascomycota</taxon>
        <taxon>Pezizomycotina</taxon>
        <taxon>Eurotiomycetes</taxon>
        <taxon>Eurotiomycetidae</taxon>
        <taxon>Eurotiales</taxon>
        <taxon>Aspergillaceae</taxon>
        <taxon>Aspergillus</taxon>
        <taxon>Aspergillus subgen. Circumdati</taxon>
    </lineage>
</organism>
<dbReference type="EMBL" id="MKZY01000005">
    <property type="protein sequence ID" value="OOO09013.1"/>
    <property type="molecule type" value="Genomic_DNA"/>
</dbReference>